<proteinExistence type="predicted"/>
<keyword evidence="3" id="KW-0378">Hydrolase</keyword>
<evidence type="ECO:0000256" key="3">
    <source>
        <dbReference type="ARBA" id="ARBA00022801"/>
    </source>
</evidence>
<accession>A0A5M9ZG70</accession>
<feature type="domain" description="PIN" evidence="5">
    <location>
        <begin position="23"/>
        <end position="132"/>
    </location>
</feature>
<dbReference type="SUPFAM" id="SSF88723">
    <property type="entry name" value="PIN domain-like"/>
    <property type="match status" value="1"/>
</dbReference>
<keyword evidence="1" id="KW-0540">Nuclease</keyword>
<evidence type="ECO:0000313" key="6">
    <source>
        <dbReference type="EMBL" id="KAA8825458.1"/>
    </source>
</evidence>
<protein>
    <submittedName>
        <fullName evidence="6">PIN domain-containing protein</fullName>
    </submittedName>
</protein>
<evidence type="ECO:0000256" key="4">
    <source>
        <dbReference type="ARBA" id="ARBA00022842"/>
    </source>
</evidence>
<evidence type="ECO:0000256" key="1">
    <source>
        <dbReference type="ARBA" id="ARBA00022722"/>
    </source>
</evidence>
<evidence type="ECO:0000256" key="2">
    <source>
        <dbReference type="ARBA" id="ARBA00022723"/>
    </source>
</evidence>
<gene>
    <name evidence="6" type="ORF">EMO91_12290</name>
</gene>
<evidence type="ECO:0000313" key="7">
    <source>
        <dbReference type="Proteomes" id="UP000410049"/>
    </source>
</evidence>
<dbReference type="InterPro" id="IPR029060">
    <property type="entry name" value="PIN-like_dom_sf"/>
</dbReference>
<dbReference type="Proteomes" id="UP000410049">
    <property type="component" value="Unassembled WGS sequence"/>
</dbReference>
<dbReference type="GO" id="GO:0016787">
    <property type="term" value="F:hydrolase activity"/>
    <property type="evidence" value="ECO:0007669"/>
    <property type="project" value="UniProtKB-KW"/>
</dbReference>
<dbReference type="GO" id="GO:0004518">
    <property type="term" value="F:nuclease activity"/>
    <property type="evidence" value="ECO:0007669"/>
    <property type="project" value="UniProtKB-KW"/>
</dbReference>
<comment type="caution">
    <text evidence="6">The sequence shown here is derived from an EMBL/GenBank/DDBJ whole genome shotgun (WGS) entry which is preliminary data.</text>
</comment>
<reference evidence="6 7" key="1">
    <citation type="journal article" date="2019" name="Syst. Appl. Microbiol.">
        <title>Characterization of Bifidobacterium species in feaces of the Egyptian fruit bat: Description of B. vespertilionis sp. nov. and B. rousetti sp. nov.</title>
        <authorList>
            <person name="Modesto M."/>
            <person name="Satti M."/>
            <person name="Watanabe K."/>
            <person name="Puglisi E."/>
            <person name="Morelli L."/>
            <person name="Huang C.-H."/>
            <person name="Liou J.-S."/>
            <person name="Miyashita M."/>
            <person name="Tamura T."/>
            <person name="Saito S."/>
            <person name="Mori K."/>
            <person name="Huang L."/>
            <person name="Sciavilla P."/>
            <person name="Sandri C."/>
            <person name="Spiezio C."/>
            <person name="Vitali F."/>
            <person name="Cavalieri D."/>
            <person name="Perpetuini G."/>
            <person name="Tofalo R."/>
            <person name="Bonetti A."/>
            <person name="Arita M."/>
            <person name="Mattarelli P."/>
        </authorList>
    </citation>
    <scope>NUCLEOTIDE SEQUENCE [LARGE SCALE GENOMIC DNA]</scope>
    <source>
        <strain evidence="6 7">RST17</strain>
    </source>
</reference>
<organism evidence="6 7">
    <name type="scientific">Bifidobacterium myosotis</name>
    <dbReference type="NCBI Taxonomy" id="1630166"/>
    <lineage>
        <taxon>Bacteria</taxon>
        <taxon>Bacillati</taxon>
        <taxon>Actinomycetota</taxon>
        <taxon>Actinomycetes</taxon>
        <taxon>Bifidobacteriales</taxon>
        <taxon>Bifidobacteriaceae</taxon>
        <taxon>Bifidobacterium</taxon>
    </lineage>
</organism>
<dbReference type="AlphaFoldDB" id="A0A5M9ZG70"/>
<name>A0A5M9ZG70_9BIFI</name>
<dbReference type="CDD" id="cd09854">
    <property type="entry name" value="PIN_VapC-like"/>
    <property type="match status" value="1"/>
</dbReference>
<dbReference type="EMBL" id="RZUH01000016">
    <property type="protein sequence ID" value="KAA8825458.1"/>
    <property type="molecule type" value="Genomic_DNA"/>
</dbReference>
<dbReference type="InterPro" id="IPR002716">
    <property type="entry name" value="PIN_dom"/>
</dbReference>
<keyword evidence="4" id="KW-0460">Magnesium</keyword>
<dbReference type="GO" id="GO:0046872">
    <property type="term" value="F:metal ion binding"/>
    <property type="evidence" value="ECO:0007669"/>
    <property type="project" value="UniProtKB-KW"/>
</dbReference>
<evidence type="ECO:0000259" key="5">
    <source>
        <dbReference type="Pfam" id="PF13470"/>
    </source>
</evidence>
<sequence length="250" mass="27850">MWIDPWYPRCRGCRGVRGGSVERVFVDANILYSRTVRDWLFALSTSEVQAFELFASEDVLAEVVYHFRRNNPSRSGGSVKALVDQMRELVVMVSRYDCERARTDYLGADPNDLHLHAAAKDGNCSILLTDDRELYAGLSEEQLDSMPYSVCTSDEFFCDLAESSAVLLDQAVTCELRYWSGKHPDGGFDLAGQLAMAGCPRFGYLVKRALMRKSGLGPSDISRICPLDDSYPPAMRANDLDALASISTDF</sequence>
<dbReference type="Pfam" id="PF13470">
    <property type="entry name" value="PIN_3"/>
    <property type="match status" value="1"/>
</dbReference>
<keyword evidence="2" id="KW-0479">Metal-binding</keyword>